<dbReference type="PANTHER" id="PTHR10000">
    <property type="entry name" value="PHOSPHOSERINE PHOSPHATASE"/>
    <property type="match status" value="1"/>
</dbReference>
<sequence length="284" mass="30575">MPSTTPDTEHLQLPTGPVDVRLVVTDMDGTLLTPDGDVPDGLWPLLERLRERGVAFAPASGRQHATLARTFDRPGVLEDLVIIAENGAFVTRGGEEVSSDALDHDAVSDVVTAVRGLARSRDVGAVVAGRRCAYVERSDAAFLDHVSAYYARLEVVDDVLATRDQVLKVAVYDAADAEAGTLPTLERFRQTHQVVVSSRHWVDVMNRGVDKGVAVRTLQEALGVTPAQTVAFGDYLNDVPMLDAATWSFAMAGAHPEVLERARFTAPSNADAGVLTVLEHLLDD</sequence>
<dbReference type="SUPFAM" id="SSF56784">
    <property type="entry name" value="HAD-like"/>
    <property type="match status" value="1"/>
</dbReference>
<dbReference type="Proteomes" id="UP000009236">
    <property type="component" value="Chromosome"/>
</dbReference>
<dbReference type="PROSITE" id="PS01228">
    <property type="entry name" value="COF_1"/>
    <property type="match status" value="1"/>
</dbReference>
<dbReference type="EMBL" id="CP002810">
    <property type="protein sequence ID" value="AEG45657.1"/>
    <property type="molecule type" value="Genomic_DNA"/>
</dbReference>
<dbReference type="Gene3D" id="3.40.50.1000">
    <property type="entry name" value="HAD superfamily/HAD-like"/>
    <property type="match status" value="1"/>
</dbReference>
<protein>
    <submittedName>
        <fullName evidence="1">Cof-like hydrolase</fullName>
    </submittedName>
</protein>
<dbReference type="STRING" id="743718.Isova_2975"/>
<dbReference type="PANTHER" id="PTHR10000:SF8">
    <property type="entry name" value="HAD SUPERFAMILY HYDROLASE-LIKE, TYPE 3"/>
    <property type="match status" value="1"/>
</dbReference>
<dbReference type="InterPro" id="IPR036412">
    <property type="entry name" value="HAD-like_sf"/>
</dbReference>
<accession>F6FWL6</accession>
<reference evidence="1 2" key="1">
    <citation type="submission" date="2011-05" db="EMBL/GenBank/DDBJ databases">
        <title>Complete sequence of Isoptericola variabilis 225.</title>
        <authorList>
            <consortium name="US DOE Joint Genome Institute"/>
            <person name="Lucas S."/>
            <person name="Han J."/>
            <person name="Lapidus A."/>
            <person name="Cheng J.-F."/>
            <person name="Goodwin L."/>
            <person name="Pitluck S."/>
            <person name="Peters L."/>
            <person name="Mikhailova N."/>
            <person name="Zeytun A."/>
            <person name="Han C."/>
            <person name="Tapia R."/>
            <person name="Land M."/>
            <person name="Hauser L."/>
            <person name="Kyrpides N."/>
            <person name="Ivanova N."/>
            <person name="Pagani I."/>
            <person name="Siebers A."/>
            <person name="Allgaier M."/>
            <person name="Thelen M."/>
            <person name="Hugenholtz P."/>
            <person name="Gladden J."/>
            <person name="Woyke T."/>
        </authorList>
    </citation>
    <scope>NUCLEOTIDE SEQUENCE [LARGE SCALE GENOMIC DNA]</scope>
    <source>
        <strain evidence="2">225</strain>
    </source>
</reference>
<dbReference type="NCBIfam" id="TIGR00099">
    <property type="entry name" value="Cof-subfamily"/>
    <property type="match status" value="1"/>
</dbReference>
<dbReference type="SFLD" id="SFLDG01140">
    <property type="entry name" value="C2.B:_Phosphomannomutase_and_P"/>
    <property type="match status" value="1"/>
</dbReference>
<dbReference type="InterPro" id="IPR006379">
    <property type="entry name" value="HAD-SF_hydro_IIB"/>
</dbReference>
<dbReference type="eggNOG" id="COG0561">
    <property type="taxonomic scope" value="Bacteria"/>
</dbReference>
<dbReference type="HOGENOM" id="CLU_044146_5_1_11"/>
<dbReference type="Pfam" id="PF08282">
    <property type="entry name" value="Hydrolase_3"/>
    <property type="match status" value="1"/>
</dbReference>
<dbReference type="RefSeq" id="WP_013840047.1">
    <property type="nucleotide sequence ID" value="NC_015588.1"/>
</dbReference>
<evidence type="ECO:0000313" key="2">
    <source>
        <dbReference type="Proteomes" id="UP000009236"/>
    </source>
</evidence>
<organism evidence="2">
    <name type="scientific">Isoptericola variabilis (strain 225)</name>
    <dbReference type="NCBI Taxonomy" id="743718"/>
    <lineage>
        <taxon>Bacteria</taxon>
        <taxon>Bacillati</taxon>
        <taxon>Actinomycetota</taxon>
        <taxon>Actinomycetes</taxon>
        <taxon>Micrococcales</taxon>
        <taxon>Promicromonosporaceae</taxon>
        <taxon>Isoptericola</taxon>
    </lineage>
</organism>
<dbReference type="Gene3D" id="3.30.1240.10">
    <property type="match status" value="1"/>
</dbReference>
<dbReference type="SFLD" id="SFLDS00003">
    <property type="entry name" value="Haloacid_Dehalogenase"/>
    <property type="match status" value="1"/>
</dbReference>
<dbReference type="KEGG" id="iva:Isova_2975"/>
<dbReference type="CDD" id="cd07518">
    <property type="entry name" value="HAD_YbiV-Like"/>
    <property type="match status" value="1"/>
</dbReference>
<dbReference type="AlphaFoldDB" id="F6FWL6"/>
<keyword evidence="1" id="KW-0378">Hydrolase</keyword>
<dbReference type="InterPro" id="IPR023214">
    <property type="entry name" value="HAD_sf"/>
</dbReference>
<dbReference type="GO" id="GO:0000287">
    <property type="term" value="F:magnesium ion binding"/>
    <property type="evidence" value="ECO:0007669"/>
    <property type="project" value="TreeGrafter"/>
</dbReference>
<dbReference type="GO" id="GO:0005829">
    <property type="term" value="C:cytosol"/>
    <property type="evidence" value="ECO:0007669"/>
    <property type="project" value="TreeGrafter"/>
</dbReference>
<name>F6FWL6_ISOV2</name>
<dbReference type="GO" id="GO:0016791">
    <property type="term" value="F:phosphatase activity"/>
    <property type="evidence" value="ECO:0007669"/>
    <property type="project" value="UniProtKB-ARBA"/>
</dbReference>
<proteinExistence type="predicted"/>
<dbReference type="InterPro" id="IPR000150">
    <property type="entry name" value="Cof"/>
</dbReference>
<keyword evidence="2" id="KW-1185">Reference proteome</keyword>
<evidence type="ECO:0000313" key="1">
    <source>
        <dbReference type="EMBL" id="AEG45657.1"/>
    </source>
</evidence>
<dbReference type="NCBIfam" id="TIGR01484">
    <property type="entry name" value="HAD-SF-IIB"/>
    <property type="match status" value="1"/>
</dbReference>
<gene>
    <name evidence="1" type="ordered locus">Isova_2975</name>
</gene>